<feature type="domain" description="Mandelate racemase/muconate lactonizing enzyme C-terminal" evidence="6">
    <location>
        <begin position="140"/>
        <end position="233"/>
    </location>
</feature>
<keyword evidence="4" id="KW-0460">Magnesium</keyword>
<evidence type="ECO:0000256" key="3">
    <source>
        <dbReference type="ARBA" id="ARBA00022723"/>
    </source>
</evidence>
<dbReference type="InterPro" id="IPR013341">
    <property type="entry name" value="Mandelate_racemase_N_dom"/>
</dbReference>
<dbReference type="SMART" id="SM00922">
    <property type="entry name" value="MR_MLE"/>
    <property type="match status" value="1"/>
</dbReference>
<evidence type="ECO:0000313" key="8">
    <source>
        <dbReference type="Proteomes" id="UP001500837"/>
    </source>
</evidence>
<dbReference type="Gene3D" id="3.20.20.120">
    <property type="entry name" value="Enolase-like C-terminal domain"/>
    <property type="match status" value="1"/>
</dbReference>
<dbReference type="Pfam" id="PF13378">
    <property type="entry name" value="MR_MLE_C"/>
    <property type="match status" value="1"/>
</dbReference>
<dbReference type="SFLD" id="SFLDF00010">
    <property type="entry name" value="dipeptide_epimerase"/>
    <property type="match status" value="1"/>
</dbReference>
<dbReference type="SFLD" id="SFLDS00001">
    <property type="entry name" value="Enolase"/>
    <property type="match status" value="2"/>
</dbReference>
<organism evidence="7 8">
    <name type="scientific">Halarchaeum salinum</name>
    <dbReference type="NCBI Taxonomy" id="489912"/>
    <lineage>
        <taxon>Archaea</taxon>
        <taxon>Methanobacteriati</taxon>
        <taxon>Methanobacteriota</taxon>
        <taxon>Stenosarchaea group</taxon>
        <taxon>Halobacteria</taxon>
        <taxon>Halobacteriales</taxon>
        <taxon>Halobacteriaceae</taxon>
    </lineage>
</organism>
<evidence type="ECO:0000313" key="7">
    <source>
        <dbReference type="EMBL" id="GAA0310695.1"/>
    </source>
</evidence>
<dbReference type="Proteomes" id="UP001500837">
    <property type="component" value="Unassembled WGS sequence"/>
</dbReference>
<dbReference type="InterPro" id="IPR013342">
    <property type="entry name" value="Mandelate_racemase_C"/>
</dbReference>
<reference evidence="7 8" key="1">
    <citation type="journal article" date="2019" name="Int. J. Syst. Evol. Microbiol.">
        <title>The Global Catalogue of Microorganisms (GCM) 10K type strain sequencing project: providing services to taxonomists for standard genome sequencing and annotation.</title>
        <authorList>
            <consortium name="The Broad Institute Genomics Platform"/>
            <consortium name="The Broad Institute Genome Sequencing Center for Infectious Disease"/>
            <person name="Wu L."/>
            <person name="Ma J."/>
        </authorList>
    </citation>
    <scope>NUCLEOTIDE SEQUENCE [LARGE SCALE GENOMIC DNA]</scope>
    <source>
        <strain evidence="7 8">JCM 16330</strain>
    </source>
</reference>
<dbReference type="SUPFAM" id="SSF54826">
    <property type="entry name" value="Enolase N-terminal domain-like"/>
    <property type="match status" value="1"/>
</dbReference>
<dbReference type="InterPro" id="IPR036849">
    <property type="entry name" value="Enolase-like_C_sf"/>
</dbReference>
<dbReference type="SFLD" id="SFLDF00009">
    <property type="entry name" value="o-succinylbenzoate_synthase"/>
    <property type="match status" value="1"/>
</dbReference>
<keyword evidence="3" id="KW-0479">Metal-binding</keyword>
<dbReference type="SUPFAM" id="SSF51604">
    <property type="entry name" value="Enolase C-terminal domain-like"/>
    <property type="match status" value="1"/>
</dbReference>
<proteinExistence type="inferred from homology"/>
<dbReference type="Pfam" id="PF02746">
    <property type="entry name" value="MR_MLE_N"/>
    <property type="match status" value="1"/>
</dbReference>
<keyword evidence="5" id="KW-0413">Isomerase</keyword>
<dbReference type="CDD" id="cd03319">
    <property type="entry name" value="L-Ala-DL-Glu_epimerase"/>
    <property type="match status" value="1"/>
</dbReference>
<dbReference type="PROSITE" id="PS00909">
    <property type="entry name" value="MR_MLE_2"/>
    <property type="match status" value="1"/>
</dbReference>
<evidence type="ECO:0000256" key="1">
    <source>
        <dbReference type="ARBA" id="ARBA00001946"/>
    </source>
</evidence>
<dbReference type="PANTHER" id="PTHR48073:SF2">
    <property type="entry name" value="O-SUCCINYLBENZOATE SYNTHASE"/>
    <property type="match status" value="1"/>
</dbReference>
<dbReference type="InterPro" id="IPR029065">
    <property type="entry name" value="Enolase_C-like"/>
</dbReference>
<gene>
    <name evidence="7" type="ORF">GCM10009066_25000</name>
</gene>
<dbReference type="EMBL" id="BAAABL010000083">
    <property type="protein sequence ID" value="GAA0310695.1"/>
    <property type="molecule type" value="Genomic_DNA"/>
</dbReference>
<dbReference type="Gene3D" id="3.30.390.10">
    <property type="entry name" value="Enolase-like, N-terminal domain"/>
    <property type="match status" value="1"/>
</dbReference>
<dbReference type="InterPro" id="IPR018110">
    <property type="entry name" value="Mandel_Rmase/mucon_lact_enz_CS"/>
</dbReference>
<sequence>MSLDTEFERLSLPLEHEFGISRGSSATAENVVVRVTDDDGTTGIGAASPSAHYGETVATVEAVLPDLLAAVERIGDPANHQRIAAAMDEVVRANPAARAAVDIACCDLAATRAGLPLFRYWGLDPASAPETSFTIGLDNIDRMRAKTREAIDAGYGTLKVKLGTSRDREIVAAVREAAPDATLRVDANEAWTPREAVTNTEWLADFDVEFVEQPVPAANPDGMRFVREYGALPVAADESCVTLADVSEVAEIADIANVKLMKCGGPSEARKLIHAARAGGLDVMLGCMVSTNAAIAAAAHLAPLVDYADLDGSLLLTEDPYTGVPMPKGEIDLDAIERSGTGVRLAE</sequence>
<comment type="similarity">
    <text evidence="2">Belongs to the mandelate racemase/muconate lactonizing enzyme family.</text>
</comment>
<accession>A0AAV3SAH4</accession>
<dbReference type="GO" id="GO:0046872">
    <property type="term" value="F:metal ion binding"/>
    <property type="evidence" value="ECO:0007669"/>
    <property type="project" value="UniProtKB-KW"/>
</dbReference>
<name>A0AAV3SAH4_9EURY</name>
<evidence type="ECO:0000256" key="4">
    <source>
        <dbReference type="ARBA" id="ARBA00022842"/>
    </source>
</evidence>
<comment type="cofactor">
    <cofactor evidence="1">
        <name>Mg(2+)</name>
        <dbReference type="ChEBI" id="CHEBI:18420"/>
    </cofactor>
</comment>
<dbReference type="PANTHER" id="PTHR48073">
    <property type="entry name" value="O-SUCCINYLBENZOATE SYNTHASE-RELATED"/>
    <property type="match status" value="1"/>
</dbReference>
<comment type="caution">
    <text evidence="7">The sequence shown here is derived from an EMBL/GenBank/DDBJ whole genome shotgun (WGS) entry which is preliminary data.</text>
</comment>
<keyword evidence="8" id="KW-1185">Reference proteome</keyword>
<dbReference type="GO" id="GO:0009063">
    <property type="term" value="P:amino acid catabolic process"/>
    <property type="evidence" value="ECO:0007669"/>
    <property type="project" value="InterPro"/>
</dbReference>
<protein>
    <submittedName>
        <fullName evidence="7">Dipeptide epimerase</fullName>
    </submittedName>
</protein>
<dbReference type="InterPro" id="IPR029017">
    <property type="entry name" value="Enolase-like_N"/>
</dbReference>
<dbReference type="GO" id="GO:0016855">
    <property type="term" value="F:racemase and epimerase activity, acting on amino acids and derivatives"/>
    <property type="evidence" value="ECO:0007669"/>
    <property type="project" value="InterPro"/>
</dbReference>
<dbReference type="SFLD" id="SFLDG00180">
    <property type="entry name" value="muconate_cycloisomerase"/>
    <property type="match status" value="2"/>
</dbReference>
<evidence type="ECO:0000256" key="5">
    <source>
        <dbReference type="ARBA" id="ARBA00023235"/>
    </source>
</evidence>
<dbReference type="AlphaFoldDB" id="A0AAV3SAH4"/>
<dbReference type="InterPro" id="IPR034603">
    <property type="entry name" value="Dipeptide_epimerase"/>
</dbReference>
<evidence type="ECO:0000256" key="2">
    <source>
        <dbReference type="ARBA" id="ARBA00008031"/>
    </source>
</evidence>
<evidence type="ECO:0000259" key="6">
    <source>
        <dbReference type="SMART" id="SM00922"/>
    </source>
</evidence>
<dbReference type="RefSeq" id="WP_211313180.1">
    <property type="nucleotide sequence ID" value="NZ_BAAABL010000083.1"/>
</dbReference>